<proteinExistence type="predicted"/>
<name>D8UCT7_VOLCA</name>
<feature type="compositionally biased region" description="Low complexity" evidence="8">
    <location>
        <begin position="445"/>
        <end position="460"/>
    </location>
</feature>
<dbReference type="AlphaFoldDB" id="D8UCT7"/>
<dbReference type="InterPro" id="IPR044862">
    <property type="entry name" value="Pro_4_hyd_alph_FE2OG_OXY"/>
</dbReference>
<evidence type="ECO:0000256" key="3">
    <source>
        <dbReference type="ARBA" id="ARBA00022723"/>
    </source>
</evidence>
<dbReference type="InterPro" id="IPR005123">
    <property type="entry name" value="Oxoglu/Fe-dep_dioxygenase_dom"/>
</dbReference>
<dbReference type="RefSeq" id="XP_002956463.1">
    <property type="nucleotide sequence ID" value="XM_002956417.1"/>
</dbReference>
<evidence type="ECO:0000313" key="10">
    <source>
        <dbReference type="EMBL" id="EFJ42400.1"/>
    </source>
</evidence>
<feature type="region of interest" description="Disordered" evidence="8">
    <location>
        <begin position="363"/>
        <end position="465"/>
    </location>
</feature>
<dbReference type="PANTHER" id="PTHR10869:SF229">
    <property type="entry name" value="PROLYL 4-HYDROXYLASE ALPHA SUBUNIT DOMAIN-CONTAINING PROTEIN"/>
    <property type="match status" value="1"/>
</dbReference>
<keyword evidence="11" id="KW-1185">Reference proteome</keyword>
<evidence type="ECO:0000256" key="8">
    <source>
        <dbReference type="SAM" id="MobiDB-lite"/>
    </source>
</evidence>
<dbReference type="PANTHER" id="PTHR10869">
    <property type="entry name" value="PROLYL 4-HYDROXYLASE ALPHA SUBUNIT"/>
    <property type="match status" value="1"/>
</dbReference>
<dbReference type="PROSITE" id="PS51471">
    <property type="entry name" value="FE2OG_OXY"/>
    <property type="match status" value="1"/>
</dbReference>
<evidence type="ECO:0000256" key="2">
    <source>
        <dbReference type="ARBA" id="ARBA00004648"/>
    </source>
</evidence>
<evidence type="ECO:0000256" key="4">
    <source>
        <dbReference type="ARBA" id="ARBA00022964"/>
    </source>
</evidence>
<evidence type="ECO:0000259" key="9">
    <source>
        <dbReference type="PROSITE" id="PS51471"/>
    </source>
</evidence>
<evidence type="ECO:0000256" key="7">
    <source>
        <dbReference type="ARBA" id="ARBA00049169"/>
    </source>
</evidence>
<comment type="cofactor">
    <cofactor evidence="1">
        <name>L-ascorbate</name>
        <dbReference type="ChEBI" id="CHEBI:38290"/>
    </cofactor>
</comment>
<dbReference type="InterPro" id="IPR045054">
    <property type="entry name" value="P4HA-like"/>
</dbReference>
<dbReference type="Pfam" id="PF13640">
    <property type="entry name" value="2OG-FeII_Oxy_3"/>
    <property type="match status" value="1"/>
</dbReference>
<dbReference type="OrthoDB" id="4356at2759"/>
<reference evidence="10 11" key="1">
    <citation type="journal article" date="2010" name="Science">
        <title>Genomic analysis of organismal complexity in the multicellular green alga Volvox carteri.</title>
        <authorList>
            <person name="Prochnik S.E."/>
            <person name="Umen J."/>
            <person name="Nedelcu A.M."/>
            <person name="Hallmann A."/>
            <person name="Miller S.M."/>
            <person name="Nishii I."/>
            <person name="Ferris P."/>
            <person name="Kuo A."/>
            <person name="Mitros T."/>
            <person name="Fritz-Laylin L.K."/>
            <person name="Hellsten U."/>
            <person name="Chapman J."/>
            <person name="Simakov O."/>
            <person name="Rensing S.A."/>
            <person name="Terry A."/>
            <person name="Pangilinan J."/>
            <person name="Kapitonov V."/>
            <person name="Jurka J."/>
            <person name="Salamov A."/>
            <person name="Shapiro H."/>
            <person name="Schmutz J."/>
            <person name="Grimwood J."/>
            <person name="Lindquist E."/>
            <person name="Lucas S."/>
            <person name="Grigoriev I.V."/>
            <person name="Schmitt R."/>
            <person name="Kirk D."/>
            <person name="Rokhsar D.S."/>
        </authorList>
    </citation>
    <scope>NUCLEOTIDE SEQUENCE [LARGE SCALE GENOMIC DNA]</scope>
    <source>
        <strain evidence="11">f. Nagariensis / Eve</strain>
    </source>
</reference>
<gene>
    <name evidence="10" type="ORF">VOLCADRAFT_107241</name>
</gene>
<dbReference type="SMART" id="SM00702">
    <property type="entry name" value="P4Hc"/>
    <property type="match status" value="1"/>
</dbReference>
<dbReference type="GO" id="GO:0004656">
    <property type="term" value="F:procollagen-proline 4-dioxygenase activity"/>
    <property type="evidence" value="ECO:0007669"/>
    <property type="project" value="UniProtKB-EC"/>
</dbReference>
<dbReference type="GO" id="GO:0031418">
    <property type="term" value="F:L-ascorbic acid binding"/>
    <property type="evidence" value="ECO:0007669"/>
    <property type="project" value="InterPro"/>
</dbReference>
<dbReference type="GO" id="GO:0005789">
    <property type="term" value="C:endoplasmic reticulum membrane"/>
    <property type="evidence" value="ECO:0007669"/>
    <property type="project" value="UniProtKB-SubCell"/>
</dbReference>
<evidence type="ECO:0000256" key="1">
    <source>
        <dbReference type="ARBA" id="ARBA00001961"/>
    </source>
</evidence>
<dbReference type="GO" id="GO:0005506">
    <property type="term" value="F:iron ion binding"/>
    <property type="evidence" value="ECO:0007669"/>
    <property type="project" value="InterPro"/>
</dbReference>
<dbReference type="eggNOG" id="KOG1591">
    <property type="taxonomic scope" value="Eukaryota"/>
</dbReference>
<dbReference type="InterPro" id="IPR006620">
    <property type="entry name" value="Pro_4_hyd_alph"/>
</dbReference>
<feature type="domain" description="Fe2OG dioxygenase" evidence="9">
    <location>
        <begin position="812"/>
        <end position="937"/>
    </location>
</feature>
<comment type="catalytic activity">
    <reaction evidence="7">
        <text>L-prolyl-[collagen] + 2-oxoglutarate + O2 = trans-4-hydroxy-L-prolyl-[collagen] + succinate + CO2</text>
        <dbReference type="Rhea" id="RHEA:18945"/>
        <dbReference type="Rhea" id="RHEA-COMP:11676"/>
        <dbReference type="Rhea" id="RHEA-COMP:11680"/>
        <dbReference type="ChEBI" id="CHEBI:15379"/>
        <dbReference type="ChEBI" id="CHEBI:16526"/>
        <dbReference type="ChEBI" id="CHEBI:16810"/>
        <dbReference type="ChEBI" id="CHEBI:30031"/>
        <dbReference type="ChEBI" id="CHEBI:50342"/>
        <dbReference type="ChEBI" id="CHEBI:61965"/>
        <dbReference type="EC" id="1.14.11.2"/>
    </reaction>
</comment>
<evidence type="ECO:0000313" key="11">
    <source>
        <dbReference type="Proteomes" id="UP000001058"/>
    </source>
</evidence>
<keyword evidence="3" id="KW-0479">Metal-binding</keyword>
<protein>
    <recommendedName>
        <fullName evidence="9">Fe2OG dioxygenase domain-containing protein</fullName>
    </recommendedName>
</protein>
<comment type="subcellular location">
    <subcellularLocation>
        <location evidence="2">Endoplasmic reticulum membrane</location>
        <topology evidence="2">Single-pass type II membrane protein</topology>
    </subcellularLocation>
</comment>
<organism evidence="11">
    <name type="scientific">Volvox carteri f. nagariensis</name>
    <dbReference type="NCBI Taxonomy" id="3068"/>
    <lineage>
        <taxon>Eukaryota</taxon>
        <taxon>Viridiplantae</taxon>
        <taxon>Chlorophyta</taxon>
        <taxon>core chlorophytes</taxon>
        <taxon>Chlorophyceae</taxon>
        <taxon>CS clade</taxon>
        <taxon>Chlamydomonadales</taxon>
        <taxon>Volvocaceae</taxon>
        <taxon>Volvox</taxon>
    </lineage>
</organism>
<evidence type="ECO:0000256" key="5">
    <source>
        <dbReference type="ARBA" id="ARBA00023002"/>
    </source>
</evidence>
<dbReference type="GeneID" id="9619566"/>
<feature type="region of interest" description="Disordered" evidence="8">
    <location>
        <begin position="922"/>
        <end position="965"/>
    </location>
</feature>
<dbReference type="EMBL" id="GL378382">
    <property type="protein sequence ID" value="EFJ42400.1"/>
    <property type="molecule type" value="Genomic_DNA"/>
</dbReference>
<sequence length="965" mass="101660">MDQEAQDAMLIVHLSEAFNKDEVWQLAAAEAWSKATNLERVLIRGSTEAKQLKLVDVLIRKTSAAGLGAGSAAGAGAAAGPGPGSTAADGGAWMRLEFEKLAISSLNKIQATLTNLQLSVPIVTVTPSSCSSTQCKRIEEAVSVRFNYVTAAQAPCCCPFAKPWSPEEPSRFSWGRADVVVLPVQAIEWLAGGVLCGDINIVIKTSKTSKMDYIFVPEAAWKDCQERFGAELFEGYKLRVTSGTMTSALLSMLDSVIALYEAKTEKALKDSLPSVRAQALLEYLAINQMKDWPTDDVIVLFGDLNQHFVVHAGRKDADMPKRSIHVAGPAPLPAVLEESPSTVADRSPLSSTLGFIRALLETSRTEEASSTGGGLGRGATRNDEGGSGSCRQGTTNSRREGAHGSGGAASGSGGRGAGSDSGHSDAADAADNWAGAGSGRRHGRSGSSSADSSGSSVGGESFDGDEGILEAARDNVSAQAFMSLLRLPEVYEPLGFKEPPKSFRPPTKEELLARFRPFEVIHTAALPQPLPHALLVVTRCSPAAQGITKPHCPAVASFHHRWGGHEQQGLGTIELGHWVWRDSGGVGLSLDRAQRDGKMAGSWTFRDCRSIENVLIGLQTAELQEPPITGSVSELSEVKSMSSAPAALSTARTQFARGLRRAYSNAVPSGMAMGGPAASSSTSGGIGTSKPQAWAPPNGILKINPALLQAGGLDVSREGPQARASFEGHLSSLFLPVNLDHPGLRVLNIDPPVITVEGFLSAPECDGIVRSAADSGLMKQSGVGVSGYQVKDTENVRTSSTLAATAEPGQTAFELPQVARYQPGQHFLTHEDAFPAAVVGSKGYQRRATLLVYLNDCEQGGATKFDILDIAVQPRKGTALLFFPAFANGMPDRRTLHTAQDAVSEKWVTQLWLSCGVRTSVQQQSGGPGGVPGFVRGTRGTGGGAPPVPKGRKRGVPPQRINTKI</sequence>
<dbReference type="InParanoid" id="D8UCT7"/>
<feature type="compositionally biased region" description="Gly residues" evidence="8">
    <location>
        <begin position="403"/>
        <end position="419"/>
    </location>
</feature>
<dbReference type="KEGG" id="vcn:VOLCADRAFT_107241"/>
<dbReference type="Proteomes" id="UP000001058">
    <property type="component" value="Unassembled WGS sequence"/>
</dbReference>
<dbReference type="Gene3D" id="2.60.120.620">
    <property type="entry name" value="q2cbj1_9rhob like domain"/>
    <property type="match status" value="1"/>
</dbReference>
<accession>D8UCT7</accession>
<evidence type="ECO:0000256" key="6">
    <source>
        <dbReference type="ARBA" id="ARBA00023004"/>
    </source>
</evidence>
<keyword evidence="4" id="KW-0223">Dioxygenase</keyword>
<keyword evidence="5" id="KW-0560">Oxidoreductase</keyword>
<keyword evidence="6" id="KW-0408">Iron</keyword>